<sequence length="119" mass="13345">MKAKIIQTGEIVTILAISTEHMTIQCYGNDGIVRLMSLSSGDIEIIPDTEKTIDWEQRRYEIAKEAMNGILSNQTQCDFASSEAHYEENVIHTIPKTISQYAVACADALIEDLKKIKIK</sequence>
<protein>
    <submittedName>
        <fullName evidence="1">Uncharacterized protein</fullName>
    </submittedName>
</protein>
<evidence type="ECO:0000313" key="1">
    <source>
        <dbReference type="EMBL" id="DAF60206.1"/>
    </source>
</evidence>
<name>A0A8S5TAD1_9CAUD</name>
<organism evidence="1">
    <name type="scientific">Podoviridae sp. ctDwO1</name>
    <dbReference type="NCBI Taxonomy" id="2827726"/>
    <lineage>
        <taxon>Viruses</taxon>
        <taxon>Duplodnaviria</taxon>
        <taxon>Heunggongvirae</taxon>
        <taxon>Uroviricota</taxon>
        <taxon>Caudoviricetes</taxon>
    </lineage>
</organism>
<accession>A0A8S5TAD1</accession>
<proteinExistence type="predicted"/>
<dbReference type="EMBL" id="BK032784">
    <property type="protein sequence ID" value="DAF60206.1"/>
    <property type="molecule type" value="Genomic_DNA"/>
</dbReference>
<reference evidence="1" key="1">
    <citation type="journal article" date="2021" name="Proc. Natl. Acad. Sci. U.S.A.">
        <title>A Catalog of Tens of Thousands of Viruses from Human Metagenomes Reveals Hidden Associations with Chronic Diseases.</title>
        <authorList>
            <person name="Tisza M.J."/>
            <person name="Buck C.B."/>
        </authorList>
    </citation>
    <scope>NUCLEOTIDE SEQUENCE</scope>
    <source>
        <strain evidence="1">CtDwO1</strain>
    </source>
</reference>